<dbReference type="OMA" id="DWLIGST"/>
<accession>A0A022REX6</accession>
<sequence>MDDLREVAKAYHGRATNEEKEKTKNYFRSLDSNGDGKISRADIKSDPALQRFTHDSLFDCLDENNNGTLDFQEFLTLDYMRKCGMRWCKSCSDWLIGSTT</sequence>
<gene>
    <name evidence="4" type="ORF">MIMGU_mgv1a025498mg</name>
</gene>
<dbReference type="STRING" id="4155.A0A022REX6"/>
<feature type="domain" description="EF-hand" evidence="3">
    <location>
        <begin position="55"/>
        <end position="84"/>
    </location>
</feature>
<feature type="region of interest" description="Disordered" evidence="2">
    <location>
        <begin position="13"/>
        <end position="41"/>
    </location>
</feature>
<dbReference type="PROSITE" id="PS50222">
    <property type="entry name" value="EF_HAND_2"/>
    <property type="match status" value="2"/>
</dbReference>
<keyword evidence="5" id="KW-1185">Reference proteome</keyword>
<dbReference type="InterPro" id="IPR011992">
    <property type="entry name" value="EF-hand-dom_pair"/>
</dbReference>
<reference evidence="4" key="1">
    <citation type="journal article" date="2013" name="Proc. Natl. Acad. Sci. U.S.A.">
        <title>Fine-scale variation in meiotic recombination in Mimulus inferred from population shotgun sequencing.</title>
        <authorList>
            <person name="Hellsten U."/>
            <person name="Wright K.M."/>
            <person name="Jenkins J."/>
            <person name="Shu S."/>
            <person name="Yuan Y."/>
            <person name="Wessler S.R."/>
            <person name="Schmutz J."/>
            <person name="Willis J.H."/>
            <person name="Rokhsar D.S."/>
        </authorList>
    </citation>
    <scope>NUCLEOTIDE SEQUENCE [LARGE SCALE GENOMIC DNA]</scope>
</reference>
<dbReference type="InterPro" id="IPR002048">
    <property type="entry name" value="EF_hand_dom"/>
</dbReference>
<dbReference type="OrthoDB" id="912526at2759"/>
<organism evidence="4 5">
    <name type="scientific">Erythranthe guttata</name>
    <name type="common">Yellow monkey flower</name>
    <name type="synonym">Mimulus guttatus</name>
    <dbReference type="NCBI Taxonomy" id="4155"/>
    <lineage>
        <taxon>Eukaryota</taxon>
        <taxon>Viridiplantae</taxon>
        <taxon>Streptophyta</taxon>
        <taxon>Embryophyta</taxon>
        <taxon>Tracheophyta</taxon>
        <taxon>Spermatophyta</taxon>
        <taxon>Magnoliopsida</taxon>
        <taxon>eudicotyledons</taxon>
        <taxon>Gunneridae</taxon>
        <taxon>Pentapetalae</taxon>
        <taxon>asterids</taxon>
        <taxon>lamiids</taxon>
        <taxon>Lamiales</taxon>
        <taxon>Phrymaceae</taxon>
        <taxon>Erythranthe</taxon>
    </lineage>
</organism>
<dbReference type="Pfam" id="PF13499">
    <property type="entry name" value="EF-hand_7"/>
    <property type="match status" value="1"/>
</dbReference>
<dbReference type="Gene3D" id="1.10.238.10">
    <property type="entry name" value="EF-hand"/>
    <property type="match status" value="1"/>
</dbReference>
<evidence type="ECO:0000256" key="1">
    <source>
        <dbReference type="ARBA" id="ARBA00022837"/>
    </source>
</evidence>
<feature type="compositionally biased region" description="Basic and acidic residues" evidence="2">
    <location>
        <begin position="13"/>
        <end position="24"/>
    </location>
</feature>
<feature type="domain" description="EF-hand" evidence="3">
    <location>
        <begin position="18"/>
        <end position="53"/>
    </location>
</feature>
<evidence type="ECO:0000313" key="5">
    <source>
        <dbReference type="Proteomes" id="UP000030748"/>
    </source>
</evidence>
<dbReference type="Proteomes" id="UP000030748">
    <property type="component" value="Unassembled WGS sequence"/>
</dbReference>
<dbReference type="KEGG" id="egt:105956945"/>
<dbReference type="PhylomeDB" id="A0A022REX6"/>
<name>A0A022REX6_ERYGU</name>
<proteinExistence type="predicted"/>
<dbReference type="GO" id="GO:0005509">
    <property type="term" value="F:calcium ion binding"/>
    <property type="evidence" value="ECO:0007669"/>
    <property type="project" value="InterPro"/>
</dbReference>
<dbReference type="PROSITE" id="PS00018">
    <property type="entry name" value="EF_HAND_1"/>
    <property type="match status" value="2"/>
</dbReference>
<dbReference type="InterPro" id="IPR018247">
    <property type="entry name" value="EF_Hand_1_Ca_BS"/>
</dbReference>
<dbReference type="EMBL" id="KI630485">
    <property type="protein sequence ID" value="EYU38323.1"/>
    <property type="molecule type" value="Genomic_DNA"/>
</dbReference>
<dbReference type="GO" id="GO:0009966">
    <property type="term" value="P:regulation of signal transduction"/>
    <property type="evidence" value="ECO:0000318"/>
    <property type="project" value="GO_Central"/>
</dbReference>
<protein>
    <recommendedName>
        <fullName evidence="3">EF-hand domain-containing protein</fullName>
    </recommendedName>
</protein>
<keyword evidence="1" id="KW-0106">Calcium</keyword>
<dbReference type="SUPFAM" id="SSF47473">
    <property type="entry name" value="EF-hand"/>
    <property type="match status" value="1"/>
</dbReference>
<evidence type="ECO:0000313" key="4">
    <source>
        <dbReference type="EMBL" id="EYU38323.1"/>
    </source>
</evidence>
<evidence type="ECO:0000259" key="3">
    <source>
        <dbReference type="PROSITE" id="PS50222"/>
    </source>
</evidence>
<dbReference type="AlphaFoldDB" id="A0A022REX6"/>
<evidence type="ECO:0000256" key="2">
    <source>
        <dbReference type="SAM" id="MobiDB-lite"/>
    </source>
</evidence>